<sequence>MTPKFRYTHSHTFTREEYVYLTGLFSRKSKPLRLTLAILIGVVCLLSPYTIVIGVAILLLVGLAFFLGKKSAGTFNRWFTNSKFLQGEVTYEVNDRDLRISCDKLDIRVDWAMASVWEEKDGWLRISCEATPNLYFRIEELKKAEVYEHVIDLCNHYAVRFNSEDAKMNSNQSAHTTPASAPR</sequence>
<evidence type="ECO:0000313" key="2">
    <source>
        <dbReference type="EMBL" id="MBC2606294.1"/>
    </source>
</evidence>
<reference evidence="3 5" key="1">
    <citation type="submission" date="2020-07" db="EMBL/GenBank/DDBJ databases">
        <authorList>
            <person name="Feng X."/>
        </authorList>
    </citation>
    <scope>NUCLEOTIDE SEQUENCE [LARGE SCALE GENOMIC DNA]</scope>
    <source>
        <strain evidence="3 5">JCM23202</strain>
    </source>
</reference>
<keyword evidence="1" id="KW-1133">Transmembrane helix</keyword>
<comment type="caution">
    <text evidence="3">The sequence shown here is derived from an EMBL/GenBank/DDBJ whole genome shotgun (WGS) entry which is preliminary data.</text>
</comment>
<dbReference type="RefSeq" id="WP_185660184.1">
    <property type="nucleotide sequence ID" value="NZ_CAWPOO010000009.1"/>
</dbReference>
<dbReference type="EMBL" id="JACHVC010000009">
    <property type="protein sequence ID" value="MBC2606294.1"/>
    <property type="molecule type" value="Genomic_DNA"/>
</dbReference>
<dbReference type="Proteomes" id="UP000526501">
    <property type="component" value="Unassembled WGS sequence"/>
</dbReference>
<dbReference type="EMBL" id="JACHVC010000010">
    <property type="protein sequence ID" value="MBC2606303.1"/>
    <property type="molecule type" value="Genomic_DNA"/>
</dbReference>
<keyword evidence="1" id="KW-0472">Membrane</keyword>
<dbReference type="EMBL" id="JACHVC010000011">
    <property type="protein sequence ID" value="MBC2606332.1"/>
    <property type="molecule type" value="Genomic_DNA"/>
</dbReference>
<protein>
    <submittedName>
        <fullName evidence="3">DUF308 domain-containing protein</fullName>
    </submittedName>
</protein>
<keyword evidence="1" id="KW-0812">Transmembrane</keyword>
<dbReference type="AlphaFoldDB" id="A0A7X1E8M3"/>
<proteinExistence type="predicted"/>
<evidence type="ECO:0000313" key="5">
    <source>
        <dbReference type="Proteomes" id="UP000526501"/>
    </source>
</evidence>
<keyword evidence="5" id="KW-1185">Reference proteome</keyword>
<evidence type="ECO:0000313" key="3">
    <source>
        <dbReference type="EMBL" id="MBC2606303.1"/>
    </source>
</evidence>
<accession>A0A7X1E8M3</accession>
<evidence type="ECO:0000256" key="1">
    <source>
        <dbReference type="SAM" id="Phobius"/>
    </source>
</evidence>
<feature type="transmembrane region" description="Helical" evidence="1">
    <location>
        <begin position="34"/>
        <end position="67"/>
    </location>
</feature>
<gene>
    <name evidence="2" type="ORF">H5P27_09560</name>
    <name evidence="3" type="ORF">H5P27_09605</name>
    <name evidence="4" type="ORF">H5P27_09750</name>
</gene>
<name>A0A7X1E8M3_9BACT</name>
<organism evidence="3 5">
    <name type="scientific">Pelagicoccus albus</name>
    <dbReference type="NCBI Taxonomy" id="415222"/>
    <lineage>
        <taxon>Bacteria</taxon>
        <taxon>Pseudomonadati</taxon>
        <taxon>Verrucomicrobiota</taxon>
        <taxon>Opitutia</taxon>
        <taxon>Puniceicoccales</taxon>
        <taxon>Pelagicoccaceae</taxon>
        <taxon>Pelagicoccus</taxon>
    </lineage>
</organism>
<evidence type="ECO:0000313" key="4">
    <source>
        <dbReference type="EMBL" id="MBC2606332.1"/>
    </source>
</evidence>